<evidence type="ECO:0000256" key="5">
    <source>
        <dbReference type="ARBA" id="ARBA00022989"/>
    </source>
</evidence>
<dbReference type="Proteomes" id="UP001205105">
    <property type="component" value="Unassembled WGS sequence"/>
</dbReference>
<dbReference type="GO" id="GO:0016020">
    <property type="term" value="C:membrane"/>
    <property type="evidence" value="ECO:0007669"/>
    <property type="project" value="UniProtKB-SubCell"/>
</dbReference>
<dbReference type="Pfam" id="PF01490">
    <property type="entry name" value="Aa_trans"/>
    <property type="match status" value="1"/>
</dbReference>
<keyword evidence="4" id="KW-0029">Amino-acid transport</keyword>
<reference evidence="9" key="1">
    <citation type="submission" date="2020-11" db="EMBL/GenBank/DDBJ databases">
        <title>Chlorella ohadii genome sequencing and assembly.</title>
        <authorList>
            <person name="Murik O."/>
            <person name="Treves H."/>
            <person name="Kedem I."/>
            <person name="Shotland Y."/>
            <person name="Kaplan A."/>
        </authorList>
    </citation>
    <scope>NUCLEOTIDE SEQUENCE</scope>
    <source>
        <strain evidence="9">1</strain>
    </source>
</reference>
<proteinExistence type="predicted"/>
<feature type="transmembrane region" description="Helical" evidence="7">
    <location>
        <begin position="213"/>
        <end position="232"/>
    </location>
</feature>
<feature type="transmembrane region" description="Helical" evidence="7">
    <location>
        <begin position="438"/>
        <end position="457"/>
    </location>
</feature>
<evidence type="ECO:0000256" key="3">
    <source>
        <dbReference type="ARBA" id="ARBA00022692"/>
    </source>
</evidence>
<feature type="transmembrane region" description="Helical" evidence="7">
    <location>
        <begin position="27"/>
        <end position="46"/>
    </location>
</feature>
<protein>
    <recommendedName>
        <fullName evidence="8">Amino acid transporter transmembrane domain-containing protein</fullName>
    </recommendedName>
</protein>
<feature type="transmembrane region" description="Helical" evidence="7">
    <location>
        <begin position="292"/>
        <end position="312"/>
    </location>
</feature>
<evidence type="ECO:0000256" key="7">
    <source>
        <dbReference type="SAM" id="Phobius"/>
    </source>
</evidence>
<feature type="transmembrane region" description="Helical" evidence="7">
    <location>
        <begin position="167"/>
        <end position="193"/>
    </location>
</feature>
<feature type="transmembrane region" description="Helical" evidence="7">
    <location>
        <begin position="412"/>
        <end position="432"/>
    </location>
</feature>
<evidence type="ECO:0000256" key="4">
    <source>
        <dbReference type="ARBA" id="ARBA00022970"/>
    </source>
</evidence>
<dbReference type="PANTHER" id="PTHR48017">
    <property type="entry name" value="OS05G0424000 PROTEIN-RELATED"/>
    <property type="match status" value="1"/>
</dbReference>
<feature type="transmembrane region" description="Helical" evidence="7">
    <location>
        <begin position="52"/>
        <end position="80"/>
    </location>
</feature>
<dbReference type="InterPro" id="IPR013057">
    <property type="entry name" value="AA_transpt_TM"/>
</dbReference>
<dbReference type="Gene3D" id="1.20.1740.10">
    <property type="entry name" value="Amino acid/polyamine transporter I"/>
    <property type="match status" value="1"/>
</dbReference>
<sequence length="504" mass="54270">MTGNAPLTAAKSAAELTALPNNKTGTLLTTIGHIFCAIVGAGVLGLPSALAWWGWIGGPILITVFFVVSLWTSLMLADVYRVGDKEYGRFYRAVYGILGKGWGRFSWVLQLINLILFTLAYTITGSIAMSTTAKKLGSPFNKQWQLVLVLGALEVALSQIPNLEECWWVSAIGAICSLTYCVIAFVLGCIYAHNGEGTVSGREGNSQTDKALSMMSALGSIAFAYTFSLVLLEIQDTLRQPPNAVKTMKKAINISVTGAFGFYLTIACTGYASLGDGVPGEVLNGFPDAPNWLMVIANLAIAVHMITAIQLFGQPIFHTCENVLLSFKAKRAKKMKRSASAASTVSKTSDGKLDANGNLAHLPSLPPCYECPHPHPENLDDVEAASADSSDDTGAHLKHQYDRAHLPWIQRFIIRTSYIAFTCIIGIVMPFFSPFIGLAGSLIFWPLCVLLPCLMYTKVYRPTGLKLHAIKGVNALMGVVAVAALIGSSRDLVVSWSSGFTLFQ</sequence>
<accession>A0AAD5DQ66</accession>
<evidence type="ECO:0000313" key="9">
    <source>
        <dbReference type="EMBL" id="KAI7841076.1"/>
    </source>
</evidence>
<dbReference type="AlphaFoldDB" id="A0AAD5DQ66"/>
<dbReference type="GO" id="GO:0006865">
    <property type="term" value="P:amino acid transport"/>
    <property type="evidence" value="ECO:0007669"/>
    <property type="project" value="UniProtKB-KW"/>
</dbReference>
<keyword evidence="3 7" id="KW-0812">Transmembrane</keyword>
<feature type="transmembrane region" description="Helical" evidence="7">
    <location>
        <begin position="469"/>
        <end position="487"/>
    </location>
</feature>
<keyword evidence="10" id="KW-1185">Reference proteome</keyword>
<feature type="domain" description="Amino acid transporter transmembrane" evidence="8">
    <location>
        <begin position="24"/>
        <end position="485"/>
    </location>
</feature>
<feature type="transmembrane region" description="Helical" evidence="7">
    <location>
        <begin position="101"/>
        <end position="123"/>
    </location>
</feature>
<comment type="caution">
    <text evidence="9">The sequence shown here is derived from an EMBL/GenBank/DDBJ whole genome shotgun (WGS) entry which is preliminary data.</text>
</comment>
<organism evidence="9 10">
    <name type="scientific">Chlorella ohadii</name>
    <dbReference type="NCBI Taxonomy" id="2649997"/>
    <lineage>
        <taxon>Eukaryota</taxon>
        <taxon>Viridiplantae</taxon>
        <taxon>Chlorophyta</taxon>
        <taxon>core chlorophytes</taxon>
        <taxon>Trebouxiophyceae</taxon>
        <taxon>Chlorellales</taxon>
        <taxon>Chlorellaceae</taxon>
        <taxon>Chlorella clade</taxon>
        <taxon>Chlorella</taxon>
    </lineage>
</organism>
<evidence type="ECO:0000256" key="2">
    <source>
        <dbReference type="ARBA" id="ARBA00022448"/>
    </source>
</evidence>
<comment type="subcellular location">
    <subcellularLocation>
        <location evidence="1">Membrane</location>
    </subcellularLocation>
</comment>
<evidence type="ECO:0000259" key="8">
    <source>
        <dbReference type="Pfam" id="PF01490"/>
    </source>
</evidence>
<evidence type="ECO:0000313" key="10">
    <source>
        <dbReference type="Proteomes" id="UP001205105"/>
    </source>
</evidence>
<evidence type="ECO:0000256" key="6">
    <source>
        <dbReference type="ARBA" id="ARBA00023136"/>
    </source>
</evidence>
<dbReference type="EMBL" id="JADXDR010000068">
    <property type="protein sequence ID" value="KAI7841076.1"/>
    <property type="molecule type" value="Genomic_DNA"/>
</dbReference>
<gene>
    <name evidence="9" type="ORF">COHA_005304</name>
</gene>
<keyword evidence="6 7" id="KW-0472">Membrane</keyword>
<feature type="transmembrane region" description="Helical" evidence="7">
    <location>
        <begin position="252"/>
        <end position="272"/>
    </location>
</feature>
<name>A0AAD5DQ66_9CHLO</name>
<keyword evidence="5 7" id="KW-1133">Transmembrane helix</keyword>
<keyword evidence="2" id="KW-0813">Transport</keyword>
<evidence type="ECO:0000256" key="1">
    <source>
        <dbReference type="ARBA" id="ARBA00004370"/>
    </source>
</evidence>